<accession>A0ABQ9I2S1</accession>
<sequence>MQNAAETMFQMFGALAPVQKLSSLVLSLQVTASLPAILPGTIHSIRCLRWIRTIRHPAVLWLCCQLAVIDVQDVSGAFQAISVLLDSGSQDNFISEYCLSHLGITRRKKTQPLQGLSQASLNIACGVVSCVLKPCGQTGTVYSISIDAFVLPRITGHFPFAPVDPQAWSHLAHLQLADLAFATPGSIDMLLDAELSPYLSKGNKCEGPPGTLVVLDTHFDWFVMGKVNSSLPHLQSSHISSFFVASSLLSPSLDTVVERHWKLYELPPDKPTNTITR</sequence>
<dbReference type="EMBL" id="JARBHB010000003">
    <property type="protein sequence ID" value="KAJ8890907.1"/>
    <property type="molecule type" value="Genomic_DNA"/>
</dbReference>
<comment type="caution">
    <text evidence="1">The sequence shown here is derived from an EMBL/GenBank/DDBJ whole genome shotgun (WGS) entry which is preliminary data.</text>
</comment>
<evidence type="ECO:0000313" key="2">
    <source>
        <dbReference type="Proteomes" id="UP001159363"/>
    </source>
</evidence>
<dbReference type="Proteomes" id="UP001159363">
    <property type="component" value="Chromosome 3"/>
</dbReference>
<keyword evidence="2" id="KW-1185">Reference proteome</keyword>
<proteinExistence type="predicted"/>
<evidence type="ECO:0000313" key="1">
    <source>
        <dbReference type="EMBL" id="KAJ8890907.1"/>
    </source>
</evidence>
<evidence type="ECO:0008006" key="3">
    <source>
        <dbReference type="Google" id="ProtNLM"/>
    </source>
</evidence>
<name>A0ABQ9I2S1_9NEOP</name>
<dbReference type="SUPFAM" id="SSF50630">
    <property type="entry name" value="Acid proteases"/>
    <property type="match status" value="1"/>
</dbReference>
<organism evidence="1 2">
    <name type="scientific">Dryococelus australis</name>
    <dbReference type="NCBI Taxonomy" id="614101"/>
    <lineage>
        <taxon>Eukaryota</taxon>
        <taxon>Metazoa</taxon>
        <taxon>Ecdysozoa</taxon>
        <taxon>Arthropoda</taxon>
        <taxon>Hexapoda</taxon>
        <taxon>Insecta</taxon>
        <taxon>Pterygota</taxon>
        <taxon>Neoptera</taxon>
        <taxon>Polyneoptera</taxon>
        <taxon>Phasmatodea</taxon>
        <taxon>Verophasmatodea</taxon>
        <taxon>Anareolatae</taxon>
        <taxon>Phasmatidae</taxon>
        <taxon>Eurycanthinae</taxon>
        <taxon>Dryococelus</taxon>
    </lineage>
</organism>
<protein>
    <recommendedName>
        <fullName evidence="3">Peptidase aspartic putative domain-containing protein</fullName>
    </recommendedName>
</protein>
<dbReference type="InterPro" id="IPR021109">
    <property type="entry name" value="Peptidase_aspartic_dom_sf"/>
</dbReference>
<gene>
    <name evidence="1" type="ORF">PR048_010416</name>
</gene>
<reference evidence="1 2" key="1">
    <citation type="submission" date="2023-02" db="EMBL/GenBank/DDBJ databases">
        <title>LHISI_Scaffold_Assembly.</title>
        <authorList>
            <person name="Stuart O.P."/>
            <person name="Cleave R."/>
            <person name="Magrath M.J.L."/>
            <person name="Mikheyev A.S."/>
        </authorList>
    </citation>
    <scope>NUCLEOTIDE SEQUENCE [LARGE SCALE GENOMIC DNA]</scope>
    <source>
        <strain evidence="1">Daus_M_001</strain>
        <tissue evidence="1">Leg muscle</tissue>
    </source>
</reference>